<evidence type="ECO:0000313" key="2">
    <source>
        <dbReference type="Proteomes" id="UP000297753"/>
    </source>
</evidence>
<dbReference type="RefSeq" id="WP_134837674.1">
    <property type="nucleotide sequence ID" value="NZ_SATR01000123.1"/>
</dbReference>
<dbReference type="Proteomes" id="UP000297753">
    <property type="component" value="Unassembled WGS sequence"/>
</dbReference>
<accession>A0A4Y8W853</accession>
<comment type="caution">
    <text evidence="1">The sequence shown here is derived from an EMBL/GenBank/DDBJ whole genome shotgun (WGS) entry which is preliminary data.</text>
</comment>
<name>A0A4Y8W853_9VIBR</name>
<evidence type="ECO:0000313" key="1">
    <source>
        <dbReference type="EMBL" id="TFH89089.1"/>
    </source>
</evidence>
<dbReference type="InterPro" id="IPR011856">
    <property type="entry name" value="tRNA_endonuc-like_dom_sf"/>
</dbReference>
<dbReference type="OrthoDB" id="7063952at2"/>
<protein>
    <recommendedName>
        <fullName evidence="3">PD(D/E)XK endonuclease domain-containing protein</fullName>
    </recommendedName>
</protein>
<proteinExistence type="predicted"/>
<gene>
    <name evidence="1" type="ORF">ELS82_24140</name>
</gene>
<sequence length="133" mass="15224">MKFIGKYGEHLVLSQLLKLDIEAYLAIKSNQEDYDITVVLESSRVLRIQVKTTDLYNQNTNNSISGVEKRYDFLVLVILDKNTEHLFIMSREEALALKGSSVKFSCSFKQSGVSKIKPELEKYRDNWLTLTGA</sequence>
<dbReference type="Gene3D" id="3.40.1350.10">
    <property type="match status" value="1"/>
</dbReference>
<dbReference type="AlphaFoldDB" id="A0A4Y8W853"/>
<dbReference type="GO" id="GO:0003676">
    <property type="term" value="F:nucleic acid binding"/>
    <property type="evidence" value="ECO:0007669"/>
    <property type="project" value="InterPro"/>
</dbReference>
<keyword evidence="2" id="KW-1185">Reference proteome</keyword>
<dbReference type="EMBL" id="SATR01000123">
    <property type="protein sequence ID" value="TFH89089.1"/>
    <property type="molecule type" value="Genomic_DNA"/>
</dbReference>
<reference evidence="1 2" key="1">
    <citation type="submission" date="2019-01" db="EMBL/GenBank/DDBJ databases">
        <title>Vibrio BEI176 sp. nov, a marine bacterium isolated from China: eastern marignal seas.</title>
        <authorList>
            <person name="Li B."/>
        </authorList>
    </citation>
    <scope>NUCLEOTIDE SEQUENCE [LARGE SCALE GENOMIC DNA]</scope>
    <source>
        <strain evidence="1 2">BEI176</strain>
    </source>
</reference>
<evidence type="ECO:0008006" key="3">
    <source>
        <dbReference type="Google" id="ProtNLM"/>
    </source>
</evidence>
<organism evidence="1 2">
    <name type="scientific">Vibrio ouci</name>
    <dbReference type="NCBI Taxonomy" id="2499078"/>
    <lineage>
        <taxon>Bacteria</taxon>
        <taxon>Pseudomonadati</taxon>
        <taxon>Pseudomonadota</taxon>
        <taxon>Gammaproteobacteria</taxon>
        <taxon>Vibrionales</taxon>
        <taxon>Vibrionaceae</taxon>
        <taxon>Vibrio</taxon>
    </lineage>
</organism>